<dbReference type="EMBL" id="KV454475">
    <property type="protein sequence ID" value="ODV64502.1"/>
    <property type="molecule type" value="Genomic_DNA"/>
</dbReference>
<dbReference type="InParanoid" id="A0A1D2VSA4"/>
<keyword evidence="2" id="KW-1185">Reference proteome</keyword>
<sequence>MIPTIPATHKIPNLRYLVYHLSSFAQSGSLLLFSSFRSFSFSSFGGELSPQFFPVWLFLFSKFQSPYPLRFASSAENIPLRFLLYIHLHVYTYKRTII</sequence>
<dbReference type="GeneID" id="30962263"/>
<gene>
    <name evidence="1" type="ORF">ASCRUDRAFT_105796</name>
</gene>
<reference evidence="2" key="1">
    <citation type="submission" date="2016-05" db="EMBL/GenBank/DDBJ databases">
        <title>Comparative genomics of biotechnologically important yeasts.</title>
        <authorList>
            <consortium name="DOE Joint Genome Institute"/>
            <person name="Riley R."/>
            <person name="Haridas S."/>
            <person name="Wolfe K.H."/>
            <person name="Lopes M.R."/>
            <person name="Hittinger C.T."/>
            <person name="Goker M."/>
            <person name="Salamov A."/>
            <person name="Wisecaver J."/>
            <person name="Long T.M."/>
            <person name="Aerts A.L."/>
            <person name="Barry K."/>
            <person name="Choi C."/>
            <person name="Clum A."/>
            <person name="Coughlan A.Y."/>
            <person name="Deshpande S."/>
            <person name="Douglass A.P."/>
            <person name="Hanson S.J."/>
            <person name="Klenk H.-P."/>
            <person name="Labutti K."/>
            <person name="Lapidus A."/>
            <person name="Lindquist E."/>
            <person name="Lipzen A."/>
            <person name="Meier-Kolthoff J.P."/>
            <person name="Ohm R.A."/>
            <person name="Otillar R.P."/>
            <person name="Pangilinan J."/>
            <person name="Peng Y."/>
            <person name="Rokas A."/>
            <person name="Rosa C.A."/>
            <person name="Scheuner C."/>
            <person name="Sibirny A.A."/>
            <person name="Slot J.C."/>
            <person name="Stielow J.B."/>
            <person name="Sun H."/>
            <person name="Kurtzman C.P."/>
            <person name="Blackwell M."/>
            <person name="Grigoriev I.V."/>
            <person name="Jeffries T.W."/>
        </authorList>
    </citation>
    <scope>NUCLEOTIDE SEQUENCE [LARGE SCALE GENOMIC DNA]</scope>
    <source>
        <strain evidence="2">DSM 1968</strain>
    </source>
</reference>
<organism evidence="1 2">
    <name type="scientific">Ascoidea rubescens DSM 1968</name>
    <dbReference type="NCBI Taxonomy" id="1344418"/>
    <lineage>
        <taxon>Eukaryota</taxon>
        <taxon>Fungi</taxon>
        <taxon>Dikarya</taxon>
        <taxon>Ascomycota</taxon>
        <taxon>Saccharomycotina</taxon>
        <taxon>Saccharomycetes</taxon>
        <taxon>Ascoideaceae</taxon>
        <taxon>Ascoidea</taxon>
    </lineage>
</organism>
<name>A0A1D2VSA4_9ASCO</name>
<protein>
    <submittedName>
        <fullName evidence="1">Uncharacterized protein</fullName>
    </submittedName>
</protein>
<accession>A0A1D2VSA4</accession>
<evidence type="ECO:0000313" key="1">
    <source>
        <dbReference type="EMBL" id="ODV64502.1"/>
    </source>
</evidence>
<dbReference type="RefSeq" id="XP_020050809.1">
    <property type="nucleotide sequence ID" value="XM_020188627.1"/>
</dbReference>
<evidence type="ECO:0000313" key="2">
    <source>
        <dbReference type="Proteomes" id="UP000095038"/>
    </source>
</evidence>
<proteinExistence type="predicted"/>
<dbReference type="Proteomes" id="UP000095038">
    <property type="component" value="Unassembled WGS sequence"/>
</dbReference>
<dbReference type="AlphaFoldDB" id="A0A1D2VSA4"/>